<dbReference type="AlphaFoldDB" id="A0A3S0V0F3"/>
<keyword evidence="2" id="KW-1185">Reference proteome</keyword>
<dbReference type="SUPFAM" id="SSF102588">
    <property type="entry name" value="LmbE-like"/>
    <property type="match status" value="1"/>
</dbReference>
<sequence length="214" mass="23398">MRGDGGMRILALGAHADDVELGCGGSLLRWAAEGHEIVLYVATDSAYADPDGRPVRTAKAAAREAEASARRLGAQLVIAPFRALELTFAEPLNTALAALFEEVRPDLALVHHSADTHPDHRALSLATSHASRRCHRLLGYASNWYVSPEVFDPRMSVDISETLEEKLALIELFESENGRTGGVWQEHARALAAVQGRRCGVRYAEAFQVVKYRL</sequence>
<dbReference type="Proteomes" id="UP000280346">
    <property type="component" value="Unassembled WGS sequence"/>
</dbReference>
<comment type="caution">
    <text evidence="1">The sequence shown here is derived from an EMBL/GenBank/DDBJ whole genome shotgun (WGS) entry which is preliminary data.</text>
</comment>
<protein>
    <recommendedName>
        <fullName evidence="3">PIG-L family deacetylase</fullName>
    </recommendedName>
</protein>
<accession>A0A3S0V0F3</accession>
<dbReference type="InterPro" id="IPR024078">
    <property type="entry name" value="LmbE-like_dom_sf"/>
</dbReference>
<gene>
    <name evidence="1" type="ORF">EJ913_17155</name>
</gene>
<evidence type="ECO:0000313" key="2">
    <source>
        <dbReference type="Proteomes" id="UP000280346"/>
    </source>
</evidence>
<dbReference type="GO" id="GO:0016811">
    <property type="term" value="F:hydrolase activity, acting on carbon-nitrogen (but not peptide) bonds, in linear amides"/>
    <property type="evidence" value="ECO:0007669"/>
    <property type="project" value="TreeGrafter"/>
</dbReference>
<organism evidence="1 2">
    <name type="scientific">Azospirillum doebereinerae</name>
    <dbReference type="NCBI Taxonomy" id="92933"/>
    <lineage>
        <taxon>Bacteria</taxon>
        <taxon>Pseudomonadati</taxon>
        <taxon>Pseudomonadota</taxon>
        <taxon>Alphaproteobacteria</taxon>
        <taxon>Rhodospirillales</taxon>
        <taxon>Azospirillaceae</taxon>
        <taxon>Azospirillum</taxon>
    </lineage>
</organism>
<dbReference type="OrthoDB" id="3514174at2"/>
<dbReference type="InterPro" id="IPR003737">
    <property type="entry name" value="GlcNAc_PI_deacetylase-related"/>
</dbReference>
<dbReference type="EMBL" id="RZIJ01000013">
    <property type="protein sequence ID" value="RUQ68900.1"/>
    <property type="molecule type" value="Genomic_DNA"/>
</dbReference>
<dbReference type="Gene3D" id="3.40.50.10320">
    <property type="entry name" value="LmbE-like"/>
    <property type="match status" value="1"/>
</dbReference>
<dbReference type="PANTHER" id="PTHR12993:SF30">
    <property type="entry name" value="N-ACETYL-ALPHA-D-GLUCOSAMINYL L-MALATE DEACETYLASE 1"/>
    <property type="match status" value="1"/>
</dbReference>
<reference evidence="1 2" key="1">
    <citation type="submission" date="2018-12" db="EMBL/GenBank/DDBJ databases">
        <authorList>
            <person name="Yang Y."/>
        </authorList>
    </citation>
    <scope>NUCLEOTIDE SEQUENCE [LARGE SCALE GENOMIC DNA]</scope>
    <source>
        <strain evidence="1 2">GSF71</strain>
    </source>
</reference>
<proteinExistence type="predicted"/>
<evidence type="ECO:0000313" key="1">
    <source>
        <dbReference type="EMBL" id="RUQ68900.1"/>
    </source>
</evidence>
<evidence type="ECO:0008006" key="3">
    <source>
        <dbReference type="Google" id="ProtNLM"/>
    </source>
</evidence>
<dbReference type="PANTHER" id="PTHR12993">
    <property type="entry name" value="N-ACETYLGLUCOSAMINYL-PHOSPHATIDYLINOSITOL DE-N-ACETYLASE-RELATED"/>
    <property type="match status" value="1"/>
</dbReference>
<name>A0A3S0V0F3_9PROT</name>
<dbReference type="Pfam" id="PF02585">
    <property type="entry name" value="PIG-L"/>
    <property type="match status" value="1"/>
</dbReference>